<dbReference type="Gene3D" id="3.90.1320.10">
    <property type="entry name" value="Outer-capsid protein sigma 3, large lobe"/>
    <property type="match status" value="2"/>
</dbReference>
<keyword evidence="5" id="KW-1185">Reference proteome</keyword>
<dbReference type="PANTHER" id="PTHR31589">
    <property type="entry name" value="PROTEIN, PUTATIVE (DUF239)-RELATED-RELATED"/>
    <property type="match status" value="1"/>
</dbReference>
<dbReference type="InterPro" id="IPR004314">
    <property type="entry name" value="Neprosin"/>
</dbReference>
<name>A0AAV6JMV8_9ERIC</name>
<evidence type="ECO:0000313" key="4">
    <source>
        <dbReference type="EMBL" id="KAG5540515.1"/>
    </source>
</evidence>
<dbReference type="Proteomes" id="UP000823749">
    <property type="component" value="Chromosome 7"/>
</dbReference>
<keyword evidence="2" id="KW-0812">Transmembrane</keyword>
<feature type="transmembrane region" description="Helical" evidence="2">
    <location>
        <begin position="45"/>
        <end position="66"/>
    </location>
</feature>
<accession>A0AAV6JMV8</accession>
<keyword evidence="2" id="KW-0472">Membrane</keyword>
<dbReference type="InterPro" id="IPR053168">
    <property type="entry name" value="Glutamic_endopeptidase"/>
</dbReference>
<reference evidence="4" key="1">
    <citation type="submission" date="2020-08" db="EMBL/GenBank/DDBJ databases">
        <title>Plant Genome Project.</title>
        <authorList>
            <person name="Zhang R.-G."/>
        </authorList>
    </citation>
    <scope>NUCLEOTIDE SEQUENCE</scope>
    <source>
        <strain evidence="4">WSP0</strain>
        <tissue evidence="4">Leaf</tissue>
    </source>
</reference>
<dbReference type="AlphaFoldDB" id="A0AAV6JMV8"/>
<keyword evidence="2" id="KW-1133">Transmembrane helix</keyword>
<dbReference type="PANTHER" id="PTHR31589:SF111">
    <property type="entry name" value="NEPROSIN DOMAIN-CONTAINING PROTEIN"/>
    <property type="match status" value="1"/>
</dbReference>
<gene>
    <name evidence="4" type="ORF">RHGRI_020658</name>
</gene>
<dbReference type="Pfam" id="PF03080">
    <property type="entry name" value="Neprosin"/>
    <property type="match status" value="2"/>
</dbReference>
<comment type="caution">
    <text evidence="4">The sequence shown here is derived from an EMBL/GenBank/DDBJ whole genome shotgun (WGS) entry which is preliminary data.</text>
</comment>
<dbReference type="InterPro" id="IPR025521">
    <property type="entry name" value="Neprosin_propep"/>
</dbReference>
<evidence type="ECO:0000256" key="1">
    <source>
        <dbReference type="SAM" id="MobiDB-lite"/>
    </source>
</evidence>
<proteinExistence type="predicted"/>
<feature type="region of interest" description="Disordered" evidence="1">
    <location>
        <begin position="127"/>
        <end position="151"/>
    </location>
</feature>
<sequence>MSNASPLNTLTSVFPDLHAILFIFDKELNQFHKPTLGNYFSRSMGFKLLLLFLFVATFSGFTYGVVEVNLISRQKLLEVQRKLNLLNKRAVKSIRSEDGDIIDCIDVHKQPAFDHPALRNHTIQMTPSYNPQTERTTTTMETSTKGGGGSSVTVTSQLWQRRGSCPEGTIPIRRIRKKELVKASSVKEYGRKKPSQKFNHLDEDIDSYLQLENHSLAILLTEGYSYSGAKGDIKVWNPFVETDDEYSTSRVSLKNGPYMSYEAIESGWAVNPGVYGDRSTRLFVYWTTDSSKTTGCFDLTCPGFVQTSNEVALGAAIYPISTSTGLPYQITTYIFQDPNTSNWWVQFGEKTNIGYWPPDLFTLLRYHAITVQWGGEVCSSKTGIHPHTATGMGSGNFPDYVFGNSGYVKRMRVRQTILDLRFPEWVDTYTDEYKCYDAFYLGDYVEDPEFYYGGPEFKQELTTLANSSVGLKASLSSFVLSLKLSLHCFVQAFYMMDPRVLFHRLEKDIFILIVSLVGGGGGGAYHVIKQYGGKEIHLRFMFPFDCRESCGLTPGVVGVDSISGHKRLEVERKLDRLNKHAVISIHSEDGDIIDCVDIYNQPAFDHPALRNHTIQVAILIAQGFSYLGAQGDIKVDNPFVESDDYSTSQVSLKNGNYMYYEAIESGWAVNPRVYGDRTTRLFVYWTVDSSNTTGCFDLTCPGFVQTSNKVALGAAIYPISTSGGLPYQITVYIYKDTNTSNWWVQYNGVNIGYWPQDLFGALRYHAESVEWGGEVYSSKIGTHPHTATAMGNGQLPNWDDYGCRSGCVKRMRVRENSLDLRFPEFVNAYADEYRCYDVFYIEDYVEDPEFYYGGPGKSLWCP</sequence>
<evidence type="ECO:0000259" key="3">
    <source>
        <dbReference type="PROSITE" id="PS52045"/>
    </source>
</evidence>
<protein>
    <recommendedName>
        <fullName evidence="3">Neprosin PEP catalytic domain-containing protein</fullName>
    </recommendedName>
</protein>
<dbReference type="EMBL" id="JACTNZ010000007">
    <property type="protein sequence ID" value="KAG5540515.1"/>
    <property type="molecule type" value="Genomic_DNA"/>
</dbReference>
<feature type="compositionally biased region" description="Low complexity" evidence="1">
    <location>
        <begin position="133"/>
        <end position="144"/>
    </location>
</feature>
<feature type="domain" description="Neprosin PEP catalytic" evidence="3">
    <location>
        <begin position="607"/>
        <end position="862"/>
    </location>
</feature>
<evidence type="ECO:0000256" key="2">
    <source>
        <dbReference type="SAM" id="Phobius"/>
    </source>
</evidence>
<feature type="domain" description="Neprosin PEP catalytic" evidence="3">
    <location>
        <begin position="208"/>
        <end position="460"/>
    </location>
</feature>
<dbReference type="Pfam" id="PF14365">
    <property type="entry name" value="Neprosin_AP"/>
    <property type="match status" value="2"/>
</dbReference>
<dbReference type="PROSITE" id="PS52045">
    <property type="entry name" value="NEPROSIN_PEP_CD"/>
    <property type="match status" value="2"/>
</dbReference>
<evidence type="ECO:0000313" key="5">
    <source>
        <dbReference type="Proteomes" id="UP000823749"/>
    </source>
</evidence>
<organism evidence="4 5">
    <name type="scientific">Rhododendron griersonianum</name>
    <dbReference type="NCBI Taxonomy" id="479676"/>
    <lineage>
        <taxon>Eukaryota</taxon>
        <taxon>Viridiplantae</taxon>
        <taxon>Streptophyta</taxon>
        <taxon>Embryophyta</taxon>
        <taxon>Tracheophyta</taxon>
        <taxon>Spermatophyta</taxon>
        <taxon>Magnoliopsida</taxon>
        <taxon>eudicotyledons</taxon>
        <taxon>Gunneridae</taxon>
        <taxon>Pentapetalae</taxon>
        <taxon>asterids</taxon>
        <taxon>Ericales</taxon>
        <taxon>Ericaceae</taxon>
        <taxon>Ericoideae</taxon>
        <taxon>Rhodoreae</taxon>
        <taxon>Rhododendron</taxon>
    </lineage>
</organism>